<feature type="compositionally biased region" description="Low complexity" evidence="1">
    <location>
        <begin position="52"/>
        <end position="82"/>
    </location>
</feature>
<organism>
    <name type="scientific">Physcomitrium patens</name>
    <name type="common">Spreading-leaved earth moss</name>
    <name type="synonym">Physcomitrella patens</name>
    <dbReference type="NCBI Taxonomy" id="3218"/>
    <lineage>
        <taxon>Eukaryota</taxon>
        <taxon>Viridiplantae</taxon>
        <taxon>Streptophyta</taxon>
        <taxon>Embryophyta</taxon>
        <taxon>Bryophyta</taxon>
        <taxon>Bryophytina</taxon>
        <taxon>Bryopsida</taxon>
        <taxon>Funariidae</taxon>
        <taxon>Funariales</taxon>
        <taxon>Funariaceae</taxon>
        <taxon>Physcomitrium</taxon>
    </lineage>
</organism>
<reference evidence="2" key="1">
    <citation type="journal article" date="2008" name="Science">
        <title>The Physcomitrella genome reveals evolutionary insights into the conquest of land by plants.</title>
        <authorList>
            <person name="Rensing S."/>
            <person name="Lang D."/>
            <person name="Zimmer A."/>
            <person name="Terry A."/>
            <person name="Salamov A."/>
            <person name="Shapiro H."/>
            <person name="Nishiyama T."/>
            <person name="Perroud P.-F."/>
            <person name="Lindquist E."/>
            <person name="Kamisugi Y."/>
            <person name="Tanahashi T."/>
            <person name="Sakakibara K."/>
            <person name="Fujita T."/>
            <person name="Oishi K."/>
            <person name="Shin-I T."/>
            <person name="Kuroki Y."/>
            <person name="Toyoda A."/>
            <person name="Suzuki Y."/>
            <person name="Hashimoto A."/>
            <person name="Yamaguchi K."/>
            <person name="Sugano A."/>
            <person name="Kohara Y."/>
            <person name="Fujiyama A."/>
            <person name="Anterola A."/>
            <person name="Aoki S."/>
            <person name="Ashton N."/>
            <person name="Barbazuk W.B."/>
            <person name="Barker E."/>
            <person name="Bennetzen J."/>
            <person name="Bezanilla M."/>
            <person name="Blankenship R."/>
            <person name="Cho S.H."/>
            <person name="Dutcher S."/>
            <person name="Estelle M."/>
            <person name="Fawcett J.A."/>
            <person name="Gundlach H."/>
            <person name="Hanada K."/>
            <person name="Heyl A."/>
            <person name="Hicks K.A."/>
            <person name="Hugh J."/>
            <person name="Lohr M."/>
            <person name="Mayer K."/>
            <person name="Melkozernov A."/>
            <person name="Murata T."/>
            <person name="Nelson D."/>
            <person name="Pils B."/>
            <person name="Prigge M."/>
            <person name="Reiss B."/>
            <person name="Renner T."/>
            <person name="Rombauts S."/>
            <person name="Rushton P."/>
            <person name="Sanderfoot A."/>
            <person name="Schween G."/>
            <person name="Shiu S.-H."/>
            <person name="Stueber K."/>
            <person name="Theodoulou F.L."/>
            <person name="Tu H."/>
            <person name="Van de Peer Y."/>
            <person name="Verrier P.J."/>
            <person name="Waters E."/>
            <person name="Wood A."/>
            <person name="Yang L."/>
            <person name="Cove D."/>
            <person name="Cuming A."/>
            <person name="Hasebe M."/>
            <person name="Lucas S."/>
            <person name="Mishler D.B."/>
            <person name="Reski R."/>
            <person name="Grigoriev I."/>
            <person name="Quatrano R.S."/>
            <person name="Boore J.L."/>
        </authorList>
    </citation>
    <scope>NUCLEOTIDE SEQUENCE [LARGE SCALE GENOMIC DNA]</scope>
</reference>
<feature type="region of interest" description="Disordered" evidence="1">
    <location>
        <begin position="139"/>
        <end position="161"/>
    </location>
</feature>
<protein>
    <submittedName>
        <fullName evidence="2">Predicted protein</fullName>
    </submittedName>
</protein>
<proteinExistence type="predicted"/>
<gene>
    <name evidence="2" type="ORF">PHYPADRAFT_103795</name>
</gene>
<name>A9U7A7_PHYPA</name>
<accession>A9U7A7</accession>
<evidence type="ECO:0000256" key="1">
    <source>
        <dbReference type="SAM" id="MobiDB-lite"/>
    </source>
</evidence>
<evidence type="ECO:0000313" key="2">
    <source>
        <dbReference type="EMBL" id="EDQ48447.1"/>
    </source>
</evidence>
<dbReference type="AlphaFoldDB" id="A9U7A7"/>
<feature type="region of interest" description="Disordered" evidence="1">
    <location>
        <begin position="39"/>
        <end position="82"/>
    </location>
</feature>
<sequence>MTTMIGKNSVKTSFRATASVIALAIASLTVPTLAQAKRMGSGGKSVRPASIGKAPAQPAAPAAPTASKAATPASPAAPATPAAPAAPAAAAAPAATPATAGAAGPGMMGTLGAAAVGAVAGSMAGNALAGAMTPEKDAAAKEAEAKAKAAETEAAELQRKADEAKAKAEAARAAANGCFNGLAHALHAASSRRWQCSQRSCHHHARFHSGSG</sequence>
<dbReference type="EMBL" id="DS546413">
    <property type="protein sequence ID" value="EDQ48447.1"/>
    <property type="molecule type" value="Genomic_DNA"/>
</dbReference>